<sequence length="111" mass="12746">MRNKVVKVGEKEVIIVEKRIKEFRELSSKISMSFNDILSMELDNKTTDEVFNVLVDMLEDKLTVIFPQLTIEDIDNAYISEIEELIAAFIEVNFTGAKKVMSPLMMSVLKN</sequence>
<proteinExistence type="predicted"/>
<protein>
    <submittedName>
        <fullName evidence="1">Uncharacterized protein</fullName>
    </submittedName>
</protein>
<reference evidence="1 2" key="1">
    <citation type="submission" date="2018-03" db="EMBL/GenBank/DDBJ databases">
        <title>The uncultured portion of the human microbiome is neutrally assembled.</title>
        <authorList>
            <person name="Jeraldo P."/>
            <person name="Boardman L."/>
            <person name="White B.A."/>
            <person name="Nelson H."/>
            <person name="Goldenfeld N."/>
            <person name="Chia N."/>
        </authorList>
    </citation>
    <scope>NUCLEOTIDE SEQUENCE [LARGE SCALE GENOMIC DNA]</scope>
    <source>
        <strain evidence="1">CIM:MAG 903</strain>
    </source>
</reference>
<organism evidence="1 2">
    <name type="scientific">Clostridium cadaveris</name>
    <dbReference type="NCBI Taxonomy" id="1529"/>
    <lineage>
        <taxon>Bacteria</taxon>
        <taxon>Bacillati</taxon>
        <taxon>Bacillota</taxon>
        <taxon>Clostridia</taxon>
        <taxon>Eubacteriales</taxon>
        <taxon>Clostridiaceae</taxon>
        <taxon>Clostridium</taxon>
    </lineage>
</organism>
<dbReference type="Proteomes" id="UP000246114">
    <property type="component" value="Unassembled WGS sequence"/>
</dbReference>
<dbReference type="EMBL" id="QAMZ01000008">
    <property type="protein sequence ID" value="PWL55291.1"/>
    <property type="molecule type" value="Genomic_DNA"/>
</dbReference>
<accession>A0A316MBD9</accession>
<comment type="caution">
    <text evidence="1">The sequence shown here is derived from an EMBL/GenBank/DDBJ whole genome shotgun (WGS) entry which is preliminary data.</text>
</comment>
<gene>
    <name evidence="1" type="ORF">DBY38_02190</name>
</gene>
<evidence type="ECO:0000313" key="2">
    <source>
        <dbReference type="Proteomes" id="UP000246114"/>
    </source>
</evidence>
<evidence type="ECO:0000313" key="1">
    <source>
        <dbReference type="EMBL" id="PWL55291.1"/>
    </source>
</evidence>
<dbReference type="AlphaFoldDB" id="A0A316MBD9"/>
<name>A0A316MBD9_9CLOT</name>